<proteinExistence type="predicted"/>
<reference evidence="3" key="3">
    <citation type="submission" date="2018-08" db="UniProtKB">
        <authorList>
            <consortium name="EnsemblPlants"/>
        </authorList>
    </citation>
    <scope>IDENTIFICATION</scope>
    <source>
        <strain evidence="3">cv. Bd21</strain>
    </source>
</reference>
<sequence length="120" mass="12147">MVLLAAAPGSGDPQLAAPAAVDPPVAHEARRLPGWYVWVVGLVSCGLDWSPCANALLSVLGLGLVESPAIDPQLPAVVPGLGLVESPAVDPQLHLPAVLPGFRPDGDAPVNSNSGTPDRP</sequence>
<evidence type="ECO:0000313" key="4">
    <source>
        <dbReference type="Proteomes" id="UP000008810"/>
    </source>
</evidence>
<evidence type="ECO:0000256" key="1">
    <source>
        <dbReference type="SAM" id="MobiDB-lite"/>
    </source>
</evidence>
<protein>
    <submittedName>
        <fullName evidence="2 3">Uncharacterized protein</fullName>
    </submittedName>
</protein>
<feature type="region of interest" description="Disordered" evidence="1">
    <location>
        <begin position="95"/>
        <end position="120"/>
    </location>
</feature>
<dbReference type="Gramene" id="KQK16946">
    <property type="protein sequence ID" value="KQK16946"/>
    <property type="gene ID" value="BRADI_1g31605v3"/>
</dbReference>
<evidence type="ECO:0000313" key="2">
    <source>
        <dbReference type="EMBL" id="KQK16946.1"/>
    </source>
</evidence>
<feature type="compositionally biased region" description="Polar residues" evidence="1">
    <location>
        <begin position="110"/>
        <end position="120"/>
    </location>
</feature>
<gene>
    <name evidence="2" type="ORF">BRADI_1g31605v3</name>
</gene>
<dbReference type="EnsemblPlants" id="KQK16946">
    <property type="protein sequence ID" value="KQK16946"/>
    <property type="gene ID" value="BRADI_1g31605v3"/>
</dbReference>
<accession>A0A0Q3RVJ8</accession>
<reference evidence="2" key="2">
    <citation type="submission" date="2017-06" db="EMBL/GenBank/DDBJ databases">
        <title>WGS assembly of Brachypodium distachyon.</title>
        <authorList>
            <consortium name="The International Brachypodium Initiative"/>
            <person name="Lucas S."/>
            <person name="Harmon-Smith M."/>
            <person name="Lail K."/>
            <person name="Tice H."/>
            <person name="Grimwood J."/>
            <person name="Bruce D."/>
            <person name="Barry K."/>
            <person name="Shu S."/>
            <person name="Lindquist E."/>
            <person name="Wang M."/>
            <person name="Pitluck S."/>
            <person name="Vogel J.P."/>
            <person name="Garvin D.F."/>
            <person name="Mockler T.C."/>
            <person name="Schmutz J."/>
            <person name="Rokhsar D."/>
            <person name="Bevan M.W."/>
        </authorList>
    </citation>
    <scope>NUCLEOTIDE SEQUENCE</scope>
    <source>
        <strain evidence="2">Bd21</strain>
    </source>
</reference>
<dbReference type="Proteomes" id="UP000008810">
    <property type="component" value="Chromosome 1"/>
</dbReference>
<keyword evidence="4" id="KW-1185">Reference proteome</keyword>
<reference evidence="2 3" key="1">
    <citation type="journal article" date="2010" name="Nature">
        <title>Genome sequencing and analysis of the model grass Brachypodium distachyon.</title>
        <authorList>
            <consortium name="International Brachypodium Initiative"/>
        </authorList>
    </citation>
    <scope>NUCLEOTIDE SEQUENCE [LARGE SCALE GENOMIC DNA]</scope>
    <source>
        <strain evidence="2 3">Bd21</strain>
    </source>
</reference>
<dbReference type="AlphaFoldDB" id="A0A0Q3RVJ8"/>
<dbReference type="InParanoid" id="A0A0Q3RVJ8"/>
<name>A0A0Q3RVJ8_BRADI</name>
<organism evidence="2">
    <name type="scientific">Brachypodium distachyon</name>
    <name type="common">Purple false brome</name>
    <name type="synonym">Trachynia distachya</name>
    <dbReference type="NCBI Taxonomy" id="15368"/>
    <lineage>
        <taxon>Eukaryota</taxon>
        <taxon>Viridiplantae</taxon>
        <taxon>Streptophyta</taxon>
        <taxon>Embryophyta</taxon>
        <taxon>Tracheophyta</taxon>
        <taxon>Spermatophyta</taxon>
        <taxon>Magnoliopsida</taxon>
        <taxon>Liliopsida</taxon>
        <taxon>Poales</taxon>
        <taxon>Poaceae</taxon>
        <taxon>BOP clade</taxon>
        <taxon>Pooideae</taxon>
        <taxon>Stipodae</taxon>
        <taxon>Brachypodieae</taxon>
        <taxon>Brachypodium</taxon>
    </lineage>
</organism>
<evidence type="ECO:0000313" key="3">
    <source>
        <dbReference type="EnsemblPlants" id="KQK16946"/>
    </source>
</evidence>
<dbReference type="EMBL" id="CM000880">
    <property type="protein sequence ID" value="KQK16946.1"/>
    <property type="molecule type" value="Genomic_DNA"/>
</dbReference>